<keyword evidence="3" id="KW-1185">Reference proteome</keyword>
<reference evidence="2" key="3">
    <citation type="submission" date="2021-05" db="UniProtKB">
        <authorList>
            <consortium name="EnsemblPlants"/>
        </authorList>
    </citation>
    <scope>IDENTIFICATION</scope>
    <source>
        <strain evidence="2">cv. B73</strain>
    </source>
</reference>
<protein>
    <submittedName>
        <fullName evidence="2">Uncharacterized protein</fullName>
    </submittedName>
</protein>
<sequence length="108" mass="11141">MHPPSSGGVRQRAYRGYLLLVVVVNIHLHHLLLPAAADGTGVVVRGGSRLLAVGLLVAPGGVGAAVGEAPDVGHLVVLRRVHPDGRADQEGEQTAEQAAHGGLRLCQQ</sequence>
<dbReference type="InParanoid" id="A0A804NMZ2"/>
<organism evidence="2 3">
    <name type="scientific">Zea mays</name>
    <name type="common">Maize</name>
    <dbReference type="NCBI Taxonomy" id="4577"/>
    <lineage>
        <taxon>Eukaryota</taxon>
        <taxon>Viridiplantae</taxon>
        <taxon>Streptophyta</taxon>
        <taxon>Embryophyta</taxon>
        <taxon>Tracheophyta</taxon>
        <taxon>Spermatophyta</taxon>
        <taxon>Magnoliopsida</taxon>
        <taxon>Liliopsida</taxon>
        <taxon>Poales</taxon>
        <taxon>Poaceae</taxon>
        <taxon>PACMAD clade</taxon>
        <taxon>Panicoideae</taxon>
        <taxon>Andropogonodae</taxon>
        <taxon>Andropogoneae</taxon>
        <taxon>Tripsacinae</taxon>
        <taxon>Zea</taxon>
    </lineage>
</organism>
<evidence type="ECO:0000313" key="2">
    <source>
        <dbReference type="EnsemblPlants" id="Zm00001eb172600_P001"/>
    </source>
</evidence>
<dbReference type="Proteomes" id="UP000007305">
    <property type="component" value="Chromosome 4"/>
</dbReference>
<dbReference type="Gramene" id="Zm00001eb172600_T001">
    <property type="protein sequence ID" value="Zm00001eb172600_P001"/>
    <property type="gene ID" value="Zm00001eb172600"/>
</dbReference>
<reference evidence="3" key="1">
    <citation type="journal article" date="2009" name="Science">
        <title>The B73 maize genome: complexity, diversity, and dynamics.</title>
        <authorList>
            <person name="Schnable P.S."/>
            <person name="Ware D."/>
            <person name="Fulton R.S."/>
            <person name="Stein J.C."/>
            <person name="Wei F."/>
            <person name="Pasternak S."/>
            <person name="Liang C."/>
            <person name="Zhang J."/>
            <person name="Fulton L."/>
            <person name="Graves T.A."/>
            <person name="Minx P."/>
            <person name="Reily A.D."/>
            <person name="Courtney L."/>
            <person name="Kruchowski S.S."/>
            <person name="Tomlinson C."/>
            <person name="Strong C."/>
            <person name="Delehaunty K."/>
            <person name="Fronick C."/>
            <person name="Courtney B."/>
            <person name="Rock S.M."/>
            <person name="Belter E."/>
            <person name="Du F."/>
            <person name="Kim K."/>
            <person name="Abbott R.M."/>
            <person name="Cotton M."/>
            <person name="Levy A."/>
            <person name="Marchetto P."/>
            <person name="Ochoa K."/>
            <person name="Jackson S.M."/>
            <person name="Gillam B."/>
            <person name="Chen W."/>
            <person name="Yan L."/>
            <person name="Higginbotham J."/>
            <person name="Cardenas M."/>
            <person name="Waligorski J."/>
            <person name="Applebaum E."/>
            <person name="Phelps L."/>
            <person name="Falcone J."/>
            <person name="Kanchi K."/>
            <person name="Thane T."/>
            <person name="Scimone A."/>
            <person name="Thane N."/>
            <person name="Henke J."/>
            <person name="Wang T."/>
            <person name="Ruppert J."/>
            <person name="Shah N."/>
            <person name="Rotter K."/>
            <person name="Hodges J."/>
            <person name="Ingenthron E."/>
            <person name="Cordes M."/>
            <person name="Kohlberg S."/>
            <person name="Sgro J."/>
            <person name="Delgado B."/>
            <person name="Mead K."/>
            <person name="Chinwalla A."/>
            <person name="Leonard S."/>
            <person name="Crouse K."/>
            <person name="Collura K."/>
            <person name="Kudrna D."/>
            <person name="Currie J."/>
            <person name="He R."/>
            <person name="Angelova A."/>
            <person name="Rajasekar S."/>
            <person name="Mueller T."/>
            <person name="Lomeli R."/>
            <person name="Scara G."/>
            <person name="Ko A."/>
            <person name="Delaney K."/>
            <person name="Wissotski M."/>
            <person name="Lopez G."/>
            <person name="Campos D."/>
            <person name="Braidotti M."/>
            <person name="Ashley E."/>
            <person name="Golser W."/>
            <person name="Kim H."/>
            <person name="Lee S."/>
            <person name="Lin J."/>
            <person name="Dujmic Z."/>
            <person name="Kim W."/>
            <person name="Talag J."/>
            <person name="Zuccolo A."/>
            <person name="Fan C."/>
            <person name="Sebastian A."/>
            <person name="Kramer M."/>
            <person name="Spiegel L."/>
            <person name="Nascimento L."/>
            <person name="Zutavern T."/>
            <person name="Miller B."/>
            <person name="Ambroise C."/>
            <person name="Muller S."/>
            <person name="Spooner W."/>
            <person name="Narechania A."/>
            <person name="Ren L."/>
            <person name="Wei S."/>
            <person name="Kumari S."/>
            <person name="Faga B."/>
            <person name="Levy M.J."/>
            <person name="McMahan L."/>
            <person name="Van Buren P."/>
            <person name="Vaughn M.W."/>
            <person name="Ying K."/>
            <person name="Yeh C.-T."/>
            <person name="Emrich S.J."/>
            <person name="Jia Y."/>
            <person name="Kalyanaraman A."/>
            <person name="Hsia A.-P."/>
            <person name="Barbazuk W.B."/>
            <person name="Baucom R.S."/>
            <person name="Brutnell T.P."/>
            <person name="Carpita N.C."/>
            <person name="Chaparro C."/>
            <person name="Chia J.-M."/>
            <person name="Deragon J.-M."/>
            <person name="Estill J.C."/>
            <person name="Fu Y."/>
            <person name="Jeddeloh J.A."/>
            <person name="Han Y."/>
            <person name="Lee H."/>
            <person name="Li P."/>
            <person name="Lisch D.R."/>
            <person name="Liu S."/>
            <person name="Liu Z."/>
            <person name="Nagel D.H."/>
            <person name="McCann M.C."/>
            <person name="SanMiguel P."/>
            <person name="Myers A.M."/>
            <person name="Nettleton D."/>
            <person name="Nguyen J."/>
            <person name="Penning B.W."/>
            <person name="Ponnala L."/>
            <person name="Schneider K.L."/>
            <person name="Schwartz D.C."/>
            <person name="Sharma A."/>
            <person name="Soderlund C."/>
            <person name="Springer N.M."/>
            <person name="Sun Q."/>
            <person name="Wang H."/>
            <person name="Waterman M."/>
            <person name="Westerman R."/>
            <person name="Wolfgruber T.K."/>
            <person name="Yang L."/>
            <person name="Yu Y."/>
            <person name="Zhang L."/>
            <person name="Zhou S."/>
            <person name="Zhu Q."/>
            <person name="Bennetzen J.L."/>
            <person name="Dawe R.K."/>
            <person name="Jiang J."/>
            <person name="Jiang N."/>
            <person name="Presting G.G."/>
            <person name="Wessler S.R."/>
            <person name="Aluru S."/>
            <person name="Martienssen R.A."/>
            <person name="Clifton S.W."/>
            <person name="McCombie W.R."/>
            <person name="Wing R.A."/>
            <person name="Wilson R.K."/>
        </authorList>
    </citation>
    <scope>NUCLEOTIDE SEQUENCE [LARGE SCALE GENOMIC DNA]</scope>
    <source>
        <strain evidence="3">cv. B73</strain>
    </source>
</reference>
<evidence type="ECO:0000313" key="3">
    <source>
        <dbReference type="Proteomes" id="UP000007305"/>
    </source>
</evidence>
<dbReference type="EnsemblPlants" id="Zm00001eb172600_T001">
    <property type="protein sequence ID" value="Zm00001eb172600_P001"/>
    <property type="gene ID" value="Zm00001eb172600"/>
</dbReference>
<accession>A0A804NMZ2</accession>
<reference evidence="2" key="2">
    <citation type="submission" date="2019-07" db="EMBL/GenBank/DDBJ databases">
        <authorList>
            <person name="Seetharam A."/>
            <person name="Woodhouse M."/>
            <person name="Cannon E."/>
        </authorList>
    </citation>
    <scope>NUCLEOTIDE SEQUENCE [LARGE SCALE GENOMIC DNA]</scope>
    <source>
        <strain evidence="2">cv. B73</strain>
    </source>
</reference>
<proteinExistence type="predicted"/>
<dbReference type="AlphaFoldDB" id="A0A804NMZ2"/>
<name>A0A804NMZ2_MAIZE</name>
<feature type="region of interest" description="Disordered" evidence="1">
    <location>
        <begin position="85"/>
        <end position="108"/>
    </location>
</feature>
<evidence type="ECO:0000256" key="1">
    <source>
        <dbReference type="SAM" id="MobiDB-lite"/>
    </source>
</evidence>